<evidence type="ECO:0000259" key="2">
    <source>
        <dbReference type="Pfam" id="PF07859"/>
    </source>
</evidence>
<dbReference type="AlphaFoldDB" id="A0A1I8N5M8"/>
<proteinExistence type="predicted"/>
<keyword evidence="1" id="KW-0378">Hydrolase</keyword>
<dbReference type="STRING" id="7370.A0A1I8N5M8"/>
<dbReference type="InterPro" id="IPR050300">
    <property type="entry name" value="GDXG_lipolytic_enzyme"/>
</dbReference>
<dbReference type="SUPFAM" id="SSF53474">
    <property type="entry name" value="alpha/beta-Hydrolases"/>
    <property type="match status" value="1"/>
</dbReference>
<dbReference type="KEGG" id="mde:101896956"/>
<evidence type="ECO:0000313" key="5">
    <source>
        <dbReference type="RefSeq" id="XP_005190090.1"/>
    </source>
</evidence>
<dbReference type="eggNOG" id="KOG4627">
    <property type="taxonomic scope" value="Eukaryota"/>
</dbReference>
<dbReference type="GeneID" id="101896956"/>
<dbReference type="EnsemblMetazoa" id="MDOA011790-RA">
    <property type="protein sequence ID" value="MDOA011790-PA"/>
    <property type="gene ID" value="MDOA011790"/>
</dbReference>
<dbReference type="InterPro" id="IPR013094">
    <property type="entry name" value="AB_hydrolase_3"/>
</dbReference>
<dbReference type="InterPro" id="IPR029058">
    <property type="entry name" value="AB_hydrolase_fold"/>
</dbReference>
<dbReference type="OrthoDB" id="433474at2759"/>
<dbReference type="PANTHER" id="PTHR48081:SF33">
    <property type="entry name" value="KYNURENINE FORMAMIDASE"/>
    <property type="match status" value="1"/>
</dbReference>
<dbReference type="RefSeq" id="XP_005190090.1">
    <property type="nucleotide sequence ID" value="XM_005190033.3"/>
</dbReference>
<protein>
    <submittedName>
        <fullName evidence="5">Kynurenine formamidase isoform X1</fullName>
    </submittedName>
</protein>
<name>A0A1I8N5M8_MUSDO</name>
<dbReference type="Gene3D" id="3.40.50.1820">
    <property type="entry name" value="alpha/beta hydrolase"/>
    <property type="match status" value="1"/>
</dbReference>
<dbReference type="VEuPathDB" id="VectorBase:MDOA011790"/>
<dbReference type="VEuPathDB" id="VectorBase:MDOMA2_013599"/>
<accession>A0A1I8N5M8</accession>
<dbReference type="Pfam" id="PF07859">
    <property type="entry name" value="Abhydrolase_3"/>
    <property type="match status" value="1"/>
</dbReference>
<reference evidence="3" key="1">
    <citation type="submission" date="2020-05" db="UniProtKB">
        <authorList>
            <consortium name="EnsemblMetazoa"/>
        </authorList>
    </citation>
    <scope>IDENTIFICATION</scope>
    <source>
        <strain evidence="3">Aabys</strain>
    </source>
</reference>
<sequence>MVDTNTDVDLEREYSPSLHTKRFQDSAKPNEEVLKHFVNVSQEATFLARRLYKTHLDVRYGGEADNQLLDIYYKEEEYGTPILVFIHGGYWQELDRSSAGPIVHTFVQLNYRVLLVDYDLCPKVTLQQLTQQISNFYKWLQRYARDTRATKISICGHSAGAHLALQMFDNAFAQPQNRLDLIDHVFLISGLYDLRQLWFLNSCNPNNNLCLDDDRAAQLSPFCCAYSEELLEKYREQNIHLHLIVAENDSNAFKEQSQRYAHKLIKLNMNVNYRVFKAYDHFDIIEECSNMSSAISCYMQNAIKI</sequence>
<evidence type="ECO:0000256" key="1">
    <source>
        <dbReference type="ARBA" id="ARBA00022801"/>
    </source>
</evidence>
<keyword evidence="4" id="KW-1185">Reference proteome</keyword>
<evidence type="ECO:0000313" key="3">
    <source>
        <dbReference type="EnsemblMetazoa" id="MDOA011790-PA"/>
    </source>
</evidence>
<reference evidence="5" key="2">
    <citation type="submission" date="2025-04" db="UniProtKB">
        <authorList>
            <consortium name="RefSeq"/>
        </authorList>
    </citation>
    <scope>IDENTIFICATION</scope>
    <source>
        <strain evidence="5">Aabys</strain>
    </source>
</reference>
<gene>
    <name evidence="3" type="primary">101896956</name>
    <name evidence="5" type="synonym">LOC101896956</name>
</gene>
<evidence type="ECO:0000313" key="4">
    <source>
        <dbReference type="Proteomes" id="UP001652621"/>
    </source>
</evidence>
<dbReference type="GO" id="GO:0004061">
    <property type="term" value="F:arylformamidase activity"/>
    <property type="evidence" value="ECO:0007669"/>
    <property type="project" value="TreeGrafter"/>
</dbReference>
<dbReference type="PANTHER" id="PTHR48081">
    <property type="entry name" value="AB HYDROLASE SUPERFAMILY PROTEIN C4A8.06C"/>
    <property type="match status" value="1"/>
</dbReference>
<organism evidence="3">
    <name type="scientific">Musca domestica</name>
    <name type="common">House fly</name>
    <dbReference type="NCBI Taxonomy" id="7370"/>
    <lineage>
        <taxon>Eukaryota</taxon>
        <taxon>Metazoa</taxon>
        <taxon>Ecdysozoa</taxon>
        <taxon>Arthropoda</taxon>
        <taxon>Hexapoda</taxon>
        <taxon>Insecta</taxon>
        <taxon>Pterygota</taxon>
        <taxon>Neoptera</taxon>
        <taxon>Endopterygota</taxon>
        <taxon>Diptera</taxon>
        <taxon>Brachycera</taxon>
        <taxon>Muscomorpha</taxon>
        <taxon>Muscoidea</taxon>
        <taxon>Muscidae</taxon>
        <taxon>Musca</taxon>
    </lineage>
</organism>
<feature type="domain" description="Alpha/beta hydrolase fold-3" evidence="2">
    <location>
        <begin position="83"/>
        <end position="281"/>
    </location>
</feature>
<dbReference type="Proteomes" id="UP001652621">
    <property type="component" value="Unplaced"/>
</dbReference>